<feature type="transmembrane region" description="Helical" evidence="5">
    <location>
        <begin position="254"/>
        <end position="273"/>
    </location>
</feature>
<dbReference type="PANTHER" id="PTHR10361">
    <property type="entry name" value="SODIUM-BILE ACID COTRANSPORTER"/>
    <property type="match status" value="1"/>
</dbReference>
<feature type="transmembrane region" description="Helical" evidence="5">
    <location>
        <begin position="118"/>
        <end position="137"/>
    </location>
</feature>
<evidence type="ECO:0000313" key="7">
    <source>
        <dbReference type="EMBL" id="MDX3022114.1"/>
    </source>
</evidence>
<keyword evidence="2 5" id="KW-0812">Transmembrane</keyword>
<sequence>MNHPSGPLPPADRATLWLRRRLGRAVVLAYLAALLLPGPGLWLRSAHALPLSTGQLLLSLVLFSAGFQVPVHELGRMLRRPTALLAGLVLHLAIPLLVIPVVVFVLRQTPDTDGGSGLVMAMILIVAMPVAAGATVWTGKDDGGQPTMVGLVLASTLLSPLTVPLVTTTMAPLLSADYADTLTTTGNTAHGGFALVGVVLPCAAGLLCRLALPTAWRSRALRMIMPAALAGSLALTYVNASGALGSFLAHPRPLLFGAALVVAALVCLLSFVLGRVAARLLRLDAPSSSSLTLACGMNNSSASAVLITTTLPDKPHLLLPVLAYGLLQKVAASRVVAASRA</sequence>
<keyword evidence="4 5" id="KW-0472">Membrane</keyword>
<organism evidence="6 9">
    <name type="scientific">Streptomyces acidiscabies</name>
    <dbReference type="NCBI Taxonomy" id="42234"/>
    <lineage>
        <taxon>Bacteria</taxon>
        <taxon>Bacillati</taxon>
        <taxon>Actinomycetota</taxon>
        <taxon>Actinomycetes</taxon>
        <taxon>Kitasatosporales</taxon>
        <taxon>Streptomycetaceae</taxon>
        <taxon>Streptomyces</taxon>
    </lineage>
</organism>
<dbReference type="EMBL" id="JARAWP010000019">
    <property type="protein sequence ID" value="MDX3022114.1"/>
    <property type="molecule type" value="Genomic_DNA"/>
</dbReference>
<keyword evidence="3 5" id="KW-1133">Transmembrane helix</keyword>
<evidence type="ECO:0000256" key="1">
    <source>
        <dbReference type="ARBA" id="ARBA00004141"/>
    </source>
</evidence>
<dbReference type="Proteomes" id="UP001272987">
    <property type="component" value="Unassembled WGS sequence"/>
</dbReference>
<dbReference type="InterPro" id="IPR004710">
    <property type="entry name" value="Bilac:Na_transpt"/>
</dbReference>
<evidence type="ECO:0000256" key="3">
    <source>
        <dbReference type="ARBA" id="ARBA00022989"/>
    </source>
</evidence>
<proteinExistence type="predicted"/>
<feature type="transmembrane region" description="Helical" evidence="5">
    <location>
        <begin position="149"/>
        <end position="171"/>
    </location>
</feature>
<dbReference type="AlphaFoldDB" id="A0AAP6EK66"/>
<dbReference type="RefSeq" id="WP_010359984.1">
    <property type="nucleotide sequence ID" value="NZ_BCMK01000008.1"/>
</dbReference>
<dbReference type="InterPro" id="IPR002657">
    <property type="entry name" value="BilAc:Na_symport/Acr3"/>
</dbReference>
<evidence type="ECO:0000256" key="5">
    <source>
        <dbReference type="SAM" id="Phobius"/>
    </source>
</evidence>
<gene>
    <name evidence="6" type="ORF">PV399_36940</name>
    <name evidence="7" type="ORF">PV666_30135</name>
</gene>
<dbReference type="Pfam" id="PF01758">
    <property type="entry name" value="SBF"/>
    <property type="match status" value="1"/>
</dbReference>
<keyword evidence="8" id="KW-1185">Reference proteome</keyword>
<name>A0AAP6EK66_9ACTN</name>
<evidence type="ECO:0000256" key="2">
    <source>
        <dbReference type="ARBA" id="ARBA00022692"/>
    </source>
</evidence>
<evidence type="ECO:0000313" key="8">
    <source>
        <dbReference type="Proteomes" id="UP001272987"/>
    </source>
</evidence>
<feature type="transmembrane region" description="Helical" evidence="5">
    <location>
        <begin position="48"/>
        <end position="71"/>
    </location>
</feature>
<dbReference type="Gene3D" id="1.20.1530.20">
    <property type="match status" value="1"/>
</dbReference>
<dbReference type="PANTHER" id="PTHR10361:SF28">
    <property type="entry name" value="P3 PROTEIN-RELATED"/>
    <property type="match status" value="1"/>
</dbReference>
<reference evidence="6 8" key="1">
    <citation type="journal article" date="2023" name="Microb. Genom.">
        <title>Mesoterricola silvestris gen. nov., sp. nov., Mesoterricola sediminis sp. nov., Geothrix oryzae sp. nov., Geothrix edaphica sp. nov., Geothrix rubra sp. nov., and Geothrix limicola sp. nov., six novel members of Acidobacteriota isolated from soils.</title>
        <authorList>
            <person name="Weisberg A.J."/>
            <person name="Pearce E."/>
            <person name="Kramer C.G."/>
            <person name="Chang J.H."/>
            <person name="Clarke C.R."/>
        </authorList>
    </citation>
    <scope>NUCLEOTIDE SEQUENCE</scope>
    <source>
        <strain evidence="7 8">NB05-1H</strain>
        <strain evidence="6">NRRL_B-16521</strain>
    </source>
</reference>
<comment type="caution">
    <text evidence="6">The sequence shown here is derived from an EMBL/GenBank/DDBJ whole genome shotgun (WGS) entry which is preliminary data.</text>
</comment>
<dbReference type="InterPro" id="IPR038770">
    <property type="entry name" value="Na+/solute_symporter_sf"/>
</dbReference>
<dbReference type="Proteomes" id="UP001282288">
    <property type="component" value="Unassembled WGS sequence"/>
</dbReference>
<dbReference type="GeneID" id="69809377"/>
<dbReference type="GO" id="GO:0016020">
    <property type="term" value="C:membrane"/>
    <property type="evidence" value="ECO:0007669"/>
    <property type="project" value="UniProtKB-SubCell"/>
</dbReference>
<accession>A0AAP6EK66</accession>
<feature type="transmembrane region" description="Helical" evidence="5">
    <location>
        <begin position="191"/>
        <end position="212"/>
    </location>
</feature>
<feature type="transmembrane region" description="Helical" evidence="5">
    <location>
        <begin position="22"/>
        <end position="42"/>
    </location>
</feature>
<dbReference type="EMBL" id="JARAWC010000039">
    <property type="protein sequence ID" value="MDX2965270.1"/>
    <property type="molecule type" value="Genomic_DNA"/>
</dbReference>
<evidence type="ECO:0000313" key="6">
    <source>
        <dbReference type="EMBL" id="MDX2965270.1"/>
    </source>
</evidence>
<feature type="transmembrane region" description="Helical" evidence="5">
    <location>
        <begin position="83"/>
        <end position="106"/>
    </location>
</feature>
<comment type="subcellular location">
    <subcellularLocation>
        <location evidence="1">Membrane</location>
        <topology evidence="1">Multi-pass membrane protein</topology>
    </subcellularLocation>
</comment>
<protein>
    <submittedName>
        <fullName evidence="6">Sodium-dependent transporter</fullName>
    </submittedName>
</protein>
<evidence type="ECO:0000256" key="4">
    <source>
        <dbReference type="ARBA" id="ARBA00023136"/>
    </source>
</evidence>
<evidence type="ECO:0000313" key="9">
    <source>
        <dbReference type="Proteomes" id="UP001282288"/>
    </source>
</evidence>
<feature type="transmembrane region" description="Helical" evidence="5">
    <location>
        <begin position="224"/>
        <end position="248"/>
    </location>
</feature>